<dbReference type="FunFam" id="1.10.10.10:FF:000140">
    <property type="entry name" value="Histone H1.0"/>
    <property type="match status" value="1"/>
</dbReference>
<keyword evidence="11" id="KW-1185">Reference proteome</keyword>
<dbReference type="GO" id="GO:0003690">
    <property type="term" value="F:double-stranded DNA binding"/>
    <property type="evidence" value="ECO:0007669"/>
    <property type="project" value="TreeGrafter"/>
</dbReference>
<feature type="compositionally biased region" description="Basic residues" evidence="8">
    <location>
        <begin position="219"/>
        <end position="234"/>
    </location>
</feature>
<proteinExistence type="inferred from homology"/>
<feature type="region of interest" description="Disordered" evidence="8">
    <location>
        <begin position="41"/>
        <end position="66"/>
    </location>
</feature>
<dbReference type="Pfam" id="PF00538">
    <property type="entry name" value="Linker_histone"/>
    <property type="match status" value="1"/>
</dbReference>
<dbReference type="PANTHER" id="PTHR11467">
    <property type="entry name" value="HISTONE H1"/>
    <property type="match status" value="1"/>
</dbReference>
<evidence type="ECO:0000256" key="2">
    <source>
        <dbReference type="ARBA" id="ARBA00004123"/>
    </source>
</evidence>
<comment type="similarity">
    <text evidence="7">Belongs to the histone H1/H5 family.</text>
</comment>
<evidence type="ECO:0000256" key="3">
    <source>
        <dbReference type="ARBA" id="ARBA00004286"/>
    </source>
</evidence>
<dbReference type="GO" id="GO:0031492">
    <property type="term" value="F:nucleosomal DNA binding"/>
    <property type="evidence" value="ECO:0007669"/>
    <property type="project" value="TreeGrafter"/>
</dbReference>
<dbReference type="Gene3D" id="1.10.10.10">
    <property type="entry name" value="Winged helix-like DNA-binding domain superfamily/Winged helix DNA-binding domain"/>
    <property type="match status" value="1"/>
</dbReference>
<dbReference type="SUPFAM" id="SSF46785">
    <property type="entry name" value="Winged helix' DNA-binding domain"/>
    <property type="match status" value="1"/>
</dbReference>
<evidence type="ECO:0000313" key="11">
    <source>
        <dbReference type="Proteomes" id="UP001497382"/>
    </source>
</evidence>
<evidence type="ECO:0000256" key="8">
    <source>
        <dbReference type="SAM" id="MobiDB-lite"/>
    </source>
</evidence>
<comment type="subcellular location">
    <subcellularLocation>
        <location evidence="3">Chromosome</location>
    </subcellularLocation>
    <subcellularLocation>
        <location evidence="2 7">Nucleus</location>
    </subcellularLocation>
</comment>
<dbReference type="GO" id="GO:0030527">
    <property type="term" value="F:structural constituent of chromatin"/>
    <property type="evidence" value="ECO:0007669"/>
    <property type="project" value="InterPro"/>
</dbReference>
<dbReference type="EMBL" id="CAXIEN010000154">
    <property type="protein sequence ID" value="CAL1282305.1"/>
    <property type="molecule type" value="Genomic_DNA"/>
</dbReference>
<evidence type="ECO:0000256" key="5">
    <source>
        <dbReference type="ARBA" id="ARBA00023125"/>
    </source>
</evidence>
<dbReference type="PROSITE" id="PS51504">
    <property type="entry name" value="H15"/>
    <property type="match status" value="1"/>
</dbReference>
<dbReference type="SMART" id="SM00526">
    <property type="entry name" value="H15"/>
    <property type="match status" value="1"/>
</dbReference>
<gene>
    <name evidence="10" type="ORF">LARSCL_LOCUS12026</name>
</gene>
<dbReference type="GO" id="GO:0000786">
    <property type="term" value="C:nucleosome"/>
    <property type="evidence" value="ECO:0007669"/>
    <property type="project" value="InterPro"/>
</dbReference>
<organism evidence="10 11">
    <name type="scientific">Larinioides sclopetarius</name>
    <dbReference type="NCBI Taxonomy" id="280406"/>
    <lineage>
        <taxon>Eukaryota</taxon>
        <taxon>Metazoa</taxon>
        <taxon>Ecdysozoa</taxon>
        <taxon>Arthropoda</taxon>
        <taxon>Chelicerata</taxon>
        <taxon>Arachnida</taxon>
        <taxon>Araneae</taxon>
        <taxon>Araneomorphae</taxon>
        <taxon>Entelegynae</taxon>
        <taxon>Araneoidea</taxon>
        <taxon>Araneidae</taxon>
        <taxon>Larinioides</taxon>
    </lineage>
</organism>
<evidence type="ECO:0000259" key="9">
    <source>
        <dbReference type="PROSITE" id="PS51504"/>
    </source>
</evidence>
<evidence type="ECO:0000256" key="7">
    <source>
        <dbReference type="RuleBase" id="RU003894"/>
    </source>
</evidence>
<evidence type="ECO:0000256" key="1">
    <source>
        <dbReference type="ARBA" id="ARBA00002809"/>
    </source>
</evidence>
<feature type="compositionally biased region" description="Basic residues" evidence="8">
    <location>
        <begin position="165"/>
        <end position="175"/>
    </location>
</feature>
<dbReference type="Proteomes" id="UP001497382">
    <property type="component" value="Unassembled WGS sequence"/>
</dbReference>
<keyword evidence="5 7" id="KW-0238">DNA-binding</keyword>
<dbReference type="PANTHER" id="PTHR11467:SF20">
    <property type="entry name" value="H15 DOMAIN-CONTAINING PROTEIN-RELATED"/>
    <property type="match status" value="1"/>
</dbReference>
<dbReference type="InterPro" id="IPR005818">
    <property type="entry name" value="Histone_H1/H5_H15"/>
</dbReference>
<dbReference type="AlphaFoldDB" id="A0AAV2AEG6"/>
<sequence length="260" mass="28637">MLQLVGIPFQSYSQCSPDTSVRHSCLPRNFSSTALPQTAAVAATPVSTTPKKKAKSGAAKSKANPPTHLKVSEMVVKSMTTLKERGGSSLQAIKKHISSEYKVDIDRLTPFIKKYLKSAVAAGTLVQTKGKGANGSFKLSASGQKTKEPKKTVKKVKKEGAASPKKAKAPAKKTAKPKEKAEKKKNLQLKNPLAERKKLLSPNLPRRQRLQSQKPPSQRSRKLPKKQHLKRLQRSKWSEGKKIYREKKGHFKGQNIAAMI</sequence>
<dbReference type="CDD" id="cd00073">
    <property type="entry name" value="H15"/>
    <property type="match status" value="1"/>
</dbReference>
<feature type="region of interest" description="Disordered" evidence="8">
    <location>
        <begin position="130"/>
        <end position="260"/>
    </location>
</feature>
<comment type="caution">
    <text evidence="10">The sequence shown here is derived from an EMBL/GenBank/DDBJ whole genome shotgun (WGS) entry which is preliminary data.</text>
</comment>
<dbReference type="GO" id="GO:0006334">
    <property type="term" value="P:nucleosome assembly"/>
    <property type="evidence" value="ECO:0007669"/>
    <property type="project" value="InterPro"/>
</dbReference>
<evidence type="ECO:0000313" key="10">
    <source>
        <dbReference type="EMBL" id="CAL1282305.1"/>
    </source>
</evidence>
<dbReference type="GO" id="GO:0005634">
    <property type="term" value="C:nucleus"/>
    <property type="evidence" value="ECO:0007669"/>
    <property type="project" value="UniProtKB-SubCell"/>
</dbReference>
<evidence type="ECO:0000256" key="6">
    <source>
        <dbReference type="ARBA" id="ARBA00023242"/>
    </source>
</evidence>
<keyword evidence="6 7" id="KW-0539">Nucleus</keyword>
<accession>A0AAV2AEG6</accession>
<dbReference type="InterPro" id="IPR036388">
    <property type="entry name" value="WH-like_DNA-bd_sf"/>
</dbReference>
<name>A0AAV2AEG6_9ARAC</name>
<dbReference type="GO" id="GO:0045910">
    <property type="term" value="P:negative regulation of DNA recombination"/>
    <property type="evidence" value="ECO:0007669"/>
    <property type="project" value="TreeGrafter"/>
</dbReference>
<dbReference type="GO" id="GO:0030261">
    <property type="term" value="P:chromosome condensation"/>
    <property type="evidence" value="ECO:0007669"/>
    <property type="project" value="TreeGrafter"/>
</dbReference>
<comment type="function">
    <text evidence="1">Histones H1 are necessary for the condensation of nucleosome chains into higher-order structures.</text>
</comment>
<evidence type="ECO:0000256" key="4">
    <source>
        <dbReference type="ARBA" id="ARBA00022454"/>
    </source>
</evidence>
<reference evidence="10 11" key="1">
    <citation type="submission" date="2024-04" db="EMBL/GenBank/DDBJ databases">
        <authorList>
            <person name="Rising A."/>
            <person name="Reimegard J."/>
            <person name="Sonavane S."/>
            <person name="Akerstrom W."/>
            <person name="Nylinder S."/>
            <person name="Hedman E."/>
            <person name="Kallberg Y."/>
        </authorList>
    </citation>
    <scope>NUCLEOTIDE SEQUENCE [LARGE SCALE GENOMIC DNA]</scope>
</reference>
<protein>
    <recommendedName>
        <fullName evidence="9">H15 domain-containing protein</fullName>
    </recommendedName>
</protein>
<feature type="compositionally biased region" description="Basic and acidic residues" evidence="8">
    <location>
        <begin position="176"/>
        <end position="185"/>
    </location>
</feature>
<dbReference type="PRINTS" id="PR00624">
    <property type="entry name" value="HISTONEH5"/>
</dbReference>
<dbReference type="InterPro" id="IPR005819">
    <property type="entry name" value="H1/H5"/>
</dbReference>
<dbReference type="InterPro" id="IPR036390">
    <property type="entry name" value="WH_DNA-bd_sf"/>
</dbReference>
<keyword evidence="4 7" id="KW-0158">Chromosome</keyword>
<feature type="domain" description="H15" evidence="9">
    <location>
        <begin position="67"/>
        <end position="141"/>
    </location>
</feature>